<dbReference type="Gene3D" id="1.20.5.2440">
    <property type="match status" value="1"/>
</dbReference>
<dbReference type="SUPFAM" id="SSF144270">
    <property type="entry name" value="Eferin C-derminal domain-like"/>
    <property type="match status" value="1"/>
</dbReference>
<evidence type="ECO:0000256" key="1">
    <source>
        <dbReference type="ARBA" id="ARBA00004172"/>
    </source>
</evidence>
<dbReference type="Gene3D" id="2.60.40.150">
    <property type="entry name" value="C2 domain"/>
    <property type="match status" value="1"/>
</dbReference>
<dbReference type="InterPro" id="IPR037789">
    <property type="entry name" value="FIP_classI"/>
</dbReference>
<gene>
    <name evidence="10" type="ORF">PHYEVI_LOCUS1955</name>
</gene>
<dbReference type="GO" id="GO:0055037">
    <property type="term" value="C:recycling endosome"/>
    <property type="evidence" value="ECO:0007669"/>
    <property type="project" value="UniProtKB-SubCell"/>
</dbReference>
<evidence type="ECO:0000259" key="9">
    <source>
        <dbReference type="PROSITE" id="PS51511"/>
    </source>
</evidence>
<feature type="coiled-coil region" evidence="6">
    <location>
        <begin position="444"/>
        <end position="471"/>
    </location>
</feature>
<dbReference type="PROSITE" id="PS50004">
    <property type="entry name" value="C2"/>
    <property type="match status" value="1"/>
</dbReference>
<evidence type="ECO:0000259" key="8">
    <source>
        <dbReference type="PROSITE" id="PS50004"/>
    </source>
</evidence>
<proteinExistence type="predicted"/>
<evidence type="ECO:0000256" key="6">
    <source>
        <dbReference type="SAM" id="Coils"/>
    </source>
</evidence>
<dbReference type="OrthoDB" id="8956628at2759"/>
<dbReference type="GO" id="GO:0031267">
    <property type="term" value="F:small GTPase binding"/>
    <property type="evidence" value="ECO:0007669"/>
    <property type="project" value="InterPro"/>
</dbReference>
<feature type="compositionally biased region" description="Basic and acidic residues" evidence="7">
    <location>
        <begin position="294"/>
        <end position="308"/>
    </location>
</feature>
<feature type="compositionally biased region" description="Basic and acidic residues" evidence="7">
    <location>
        <begin position="214"/>
        <end position="225"/>
    </location>
</feature>
<feature type="compositionally biased region" description="Low complexity" evidence="7">
    <location>
        <begin position="200"/>
        <end position="209"/>
    </location>
</feature>
<dbReference type="FunFam" id="2.60.40.150:FF:000151">
    <property type="entry name" value="Rab11 family-interacting protein 1"/>
    <property type="match status" value="1"/>
</dbReference>
<evidence type="ECO:0000256" key="5">
    <source>
        <dbReference type="ARBA" id="ARBA00022927"/>
    </source>
</evidence>
<dbReference type="PROSITE" id="PS51511">
    <property type="entry name" value="FIP_RBD"/>
    <property type="match status" value="1"/>
</dbReference>
<feature type="compositionally biased region" description="Polar residues" evidence="7">
    <location>
        <begin position="247"/>
        <end position="272"/>
    </location>
</feature>
<evidence type="ECO:0000313" key="11">
    <source>
        <dbReference type="Proteomes" id="UP001153712"/>
    </source>
</evidence>
<dbReference type="InterPro" id="IPR019018">
    <property type="entry name" value="Rab-bd_FIP-RBD"/>
</dbReference>
<dbReference type="InterPro" id="IPR000008">
    <property type="entry name" value="C2_dom"/>
</dbReference>
<organism evidence="10 11">
    <name type="scientific">Phyllotreta striolata</name>
    <name type="common">Striped flea beetle</name>
    <name type="synonym">Crioceris striolata</name>
    <dbReference type="NCBI Taxonomy" id="444603"/>
    <lineage>
        <taxon>Eukaryota</taxon>
        <taxon>Metazoa</taxon>
        <taxon>Ecdysozoa</taxon>
        <taxon>Arthropoda</taxon>
        <taxon>Hexapoda</taxon>
        <taxon>Insecta</taxon>
        <taxon>Pterygota</taxon>
        <taxon>Neoptera</taxon>
        <taxon>Endopterygota</taxon>
        <taxon>Coleoptera</taxon>
        <taxon>Polyphaga</taxon>
        <taxon>Cucujiformia</taxon>
        <taxon>Chrysomeloidea</taxon>
        <taxon>Chrysomelidae</taxon>
        <taxon>Galerucinae</taxon>
        <taxon>Alticini</taxon>
        <taxon>Phyllotreta</taxon>
    </lineage>
</organism>
<evidence type="ECO:0000256" key="7">
    <source>
        <dbReference type="SAM" id="MobiDB-lite"/>
    </source>
</evidence>
<dbReference type="SUPFAM" id="SSF49562">
    <property type="entry name" value="C2 domain (Calcium/lipid-binding domain, CaLB)"/>
    <property type="match status" value="1"/>
</dbReference>
<dbReference type="PANTHER" id="PTHR15746">
    <property type="entry name" value="RAB11-RELATED"/>
    <property type="match status" value="1"/>
</dbReference>
<dbReference type="AlphaFoldDB" id="A0A9N9TCM3"/>
<reference evidence="10" key="1">
    <citation type="submission" date="2022-01" db="EMBL/GenBank/DDBJ databases">
        <authorList>
            <person name="King R."/>
        </authorList>
    </citation>
    <scope>NUCLEOTIDE SEQUENCE</scope>
</reference>
<dbReference type="InterPro" id="IPR035892">
    <property type="entry name" value="C2_domain_sf"/>
</dbReference>
<dbReference type="EMBL" id="OU900103">
    <property type="protein sequence ID" value="CAG9855507.1"/>
    <property type="molecule type" value="Genomic_DNA"/>
</dbReference>
<accession>A0A9N9TCM3</accession>
<feature type="domain" description="FIP-RBD" evidence="9">
    <location>
        <begin position="421"/>
        <end position="483"/>
    </location>
</feature>
<sequence>MWMPTHVQVTVQKAEKLLLKGKNNTNDCFVTIALGKTKYQTSVKEKSAQQVEWHEECELPIPDQGNTAEIILTVLHHNYLGIDEFLGRVTIPLNTLDVYERPKNKWFTLQSKPGKSSKNKERGQLEVRIGFTVKSGSLTSLNKKEKHRSSIGQLSHVAQSVGGSLMSLGSAEKRKGIKKFAKSIGTKMNFKGKKKGGSDDGSSIGSVGSLTMRNGEDRFKSKQSFEDADPGVVSDDDDFTLDDLSHKSSASSLNQTASNNRTASPSLKTPSVENVIPSDVNRKGSLNIPPVKPPRLEQKSHSQDEWESKLIGNKPRPTLRPGSTESLNRRSWDSSKVASQIEEEPTELLDVPLSKLDTISLKSNKSPETPRKEVKEGMFSKLKNFRKDKSEFNHDQSKPSSNASERIIIGGENESKTPVQNSRVSNELLQKFEGKTREDLILALVDSQTDLEKQKKKLKDLEDYLDDLLLRVMETTPRILQNPYVTCKLEAHKKIT</sequence>
<evidence type="ECO:0000313" key="10">
    <source>
        <dbReference type="EMBL" id="CAG9855507.1"/>
    </source>
</evidence>
<dbReference type="Pfam" id="PF00168">
    <property type="entry name" value="C2"/>
    <property type="match status" value="1"/>
</dbReference>
<name>A0A9N9TCM3_PHYSR</name>
<keyword evidence="3" id="KW-0597">Phosphoprotein</keyword>
<feature type="compositionally biased region" description="Basic and acidic residues" evidence="7">
    <location>
        <begin position="385"/>
        <end position="397"/>
    </location>
</feature>
<feature type="region of interest" description="Disordered" evidence="7">
    <location>
        <begin position="188"/>
        <end position="423"/>
    </location>
</feature>
<dbReference type="Pfam" id="PF09457">
    <property type="entry name" value="RBD-FIP"/>
    <property type="match status" value="1"/>
</dbReference>
<dbReference type="PANTHER" id="PTHR15746:SF23">
    <property type="entry name" value="RAB11 INTERACTING PROTEIN, ISOFORM A"/>
    <property type="match status" value="1"/>
</dbReference>
<keyword evidence="2" id="KW-0813">Transport</keyword>
<keyword evidence="11" id="KW-1185">Reference proteome</keyword>
<feature type="compositionally biased region" description="Basic and acidic residues" evidence="7">
    <location>
        <begin position="368"/>
        <end position="378"/>
    </location>
</feature>
<evidence type="ECO:0000256" key="3">
    <source>
        <dbReference type="ARBA" id="ARBA00022553"/>
    </source>
</evidence>
<dbReference type="InterPro" id="IPR037245">
    <property type="entry name" value="FIP-RBD_C_sf"/>
</dbReference>
<keyword evidence="5" id="KW-0653">Protein transport</keyword>
<dbReference type="GO" id="GO:0015031">
    <property type="term" value="P:protein transport"/>
    <property type="evidence" value="ECO:0007669"/>
    <property type="project" value="UniProtKB-KW"/>
</dbReference>
<evidence type="ECO:0000256" key="2">
    <source>
        <dbReference type="ARBA" id="ARBA00022448"/>
    </source>
</evidence>
<evidence type="ECO:0000256" key="4">
    <source>
        <dbReference type="ARBA" id="ARBA00022753"/>
    </source>
</evidence>
<feature type="domain" description="C2" evidence="8">
    <location>
        <begin position="1"/>
        <end position="107"/>
    </location>
</feature>
<dbReference type="Proteomes" id="UP001153712">
    <property type="component" value="Chromosome 10"/>
</dbReference>
<keyword evidence="6" id="KW-0175">Coiled coil</keyword>
<keyword evidence="4" id="KW-0967">Endosome</keyword>
<dbReference type="GO" id="GO:0045055">
    <property type="term" value="P:regulated exocytosis"/>
    <property type="evidence" value="ECO:0007669"/>
    <property type="project" value="TreeGrafter"/>
</dbReference>
<comment type="subcellular location">
    <subcellularLocation>
        <location evidence="1">Recycling endosome</location>
    </subcellularLocation>
</comment>
<evidence type="ECO:0008006" key="12">
    <source>
        <dbReference type="Google" id="ProtNLM"/>
    </source>
</evidence>
<protein>
    <recommendedName>
        <fullName evidence="12">Rab11 family-interacting protein 2</fullName>
    </recommendedName>
</protein>
<feature type="compositionally biased region" description="Acidic residues" evidence="7">
    <location>
        <begin position="226"/>
        <end position="241"/>
    </location>
</feature>
<dbReference type="SMART" id="SM00239">
    <property type="entry name" value="C2"/>
    <property type="match status" value="1"/>
</dbReference>